<dbReference type="SUPFAM" id="SSF63380">
    <property type="entry name" value="Riboflavin synthase domain-like"/>
    <property type="match status" value="1"/>
</dbReference>
<dbReference type="PRINTS" id="PR00406">
    <property type="entry name" value="CYTB5RDTASE"/>
</dbReference>
<evidence type="ECO:0000256" key="8">
    <source>
        <dbReference type="ARBA" id="ARBA00030883"/>
    </source>
</evidence>
<dbReference type="InterPro" id="IPR051872">
    <property type="entry name" value="Cytochrome_b5/Flavoprotein_Rdt"/>
</dbReference>
<evidence type="ECO:0000259" key="13">
    <source>
        <dbReference type="PROSITE" id="PS51203"/>
    </source>
</evidence>
<dbReference type="InterPro" id="IPR001433">
    <property type="entry name" value="OxRdtase_FAD/NAD-bd"/>
</dbReference>
<dbReference type="SUPFAM" id="SSF52343">
    <property type="entry name" value="Ferredoxin reductase-like, C-terminal NADP-linked domain"/>
    <property type="match status" value="1"/>
</dbReference>
<dbReference type="PANTHER" id="PTHR46237">
    <property type="entry name" value="CYTOCHROME B5 REDUCTASE 4 FAMILY MEMBER"/>
    <property type="match status" value="1"/>
</dbReference>
<dbReference type="PROSITE" id="PS51203">
    <property type="entry name" value="CS"/>
    <property type="match status" value="1"/>
</dbReference>
<evidence type="ECO:0000256" key="11">
    <source>
        <dbReference type="SAM" id="MobiDB-lite"/>
    </source>
</evidence>
<evidence type="ECO:0000256" key="10">
    <source>
        <dbReference type="ARBA" id="ARBA00047682"/>
    </source>
</evidence>
<dbReference type="EMBL" id="OV696697">
    <property type="protein sequence ID" value="CAH1241003.1"/>
    <property type="molecule type" value="Genomic_DNA"/>
</dbReference>
<dbReference type="GO" id="GO:0020037">
    <property type="term" value="F:heme binding"/>
    <property type="evidence" value="ECO:0007669"/>
    <property type="project" value="TreeGrafter"/>
</dbReference>
<dbReference type="FunFam" id="2.60.40.790:FF:000019">
    <property type="entry name" value="cytochrome b5 reductase 4 isoform X1"/>
    <property type="match status" value="1"/>
</dbReference>
<dbReference type="Gene3D" id="3.40.50.80">
    <property type="entry name" value="Nucleotide-binding domain of ferredoxin-NADP reductase (FNR) module"/>
    <property type="match status" value="1"/>
</dbReference>
<dbReference type="FunFam" id="3.40.50.80:FF:000021">
    <property type="entry name" value="Cytochrome b5 reductase 4"/>
    <property type="match status" value="1"/>
</dbReference>
<accession>A0A8J9YSF9</accession>
<dbReference type="SUPFAM" id="SSF49764">
    <property type="entry name" value="HSP20-like chaperones"/>
    <property type="match status" value="1"/>
</dbReference>
<keyword evidence="7" id="KW-0408">Iron</keyword>
<feature type="compositionally biased region" description="Polar residues" evidence="11">
    <location>
        <begin position="191"/>
        <end position="207"/>
    </location>
</feature>
<evidence type="ECO:0000313" key="15">
    <source>
        <dbReference type="EMBL" id="CAH1241003.1"/>
    </source>
</evidence>
<feature type="domain" description="CS" evidence="13">
    <location>
        <begin position="306"/>
        <end position="398"/>
    </location>
</feature>
<protein>
    <recommendedName>
        <fullName evidence="3">Cytochrome b5 reductase 4</fullName>
        <ecNumber evidence="2">1.6.2.2</ecNumber>
    </recommendedName>
    <alternativeName>
        <fullName evidence="9">Flavohemoprotein b5/b5R</fullName>
    </alternativeName>
    <alternativeName>
        <fullName evidence="8">cb5/cb5R</fullName>
    </alternativeName>
</protein>
<comment type="similarity">
    <text evidence="1">Belongs to the flavoprotein pyridine nucleotide cytochrome reductase family.</text>
</comment>
<keyword evidence="4" id="KW-0349">Heme</keyword>
<evidence type="ECO:0000256" key="1">
    <source>
        <dbReference type="ARBA" id="ARBA00006105"/>
    </source>
</evidence>
<dbReference type="OrthoDB" id="432299at2759"/>
<dbReference type="InterPro" id="IPR007052">
    <property type="entry name" value="CS_dom"/>
</dbReference>
<dbReference type="InterPro" id="IPR017938">
    <property type="entry name" value="Riboflavin_synthase-like_b-brl"/>
</dbReference>
<keyword evidence="5" id="KW-0479">Metal-binding</keyword>
<dbReference type="InterPro" id="IPR039261">
    <property type="entry name" value="FNR_nucleotide-bd"/>
</dbReference>
<dbReference type="PROSITE" id="PS50255">
    <property type="entry name" value="CYTOCHROME_B5_2"/>
    <property type="match status" value="1"/>
</dbReference>
<keyword evidence="16" id="KW-1185">Reference proteome</keyword>
<proteinExistence type="inferred from homology"/>
<evidence type="ECO:0000256" key="9">
    <source>
        <dbReference type="ARBA" id="ARBA00031842"/>
    </source>
</evidence>
<dbReference type="InterPro" id="IPR008333">
    <property type="entry name" value="Cbr1-like_FAD-bd_dom"/>
</dbReference>
<dbReference type="Pfam" id="PF00173">
    <property type="entry name" value="Cyt-b5"/>
    <property type="match status" value="1"/>
</dbReference>
<evidence type="ECO:0000256" key="3">
    <source>
        <dbReference type="ARBA" id="ARBA00022339"/>
    </source>
</evidence>
<dbReference type="CDD" id="cd06183">
    <property type="entry name" value="cyt_b5_reduct_like"/>
    <property type="match status" value="1"/>
</dbReference>
<feature type="domain" description="Cytochrome b5 heme-binding" evidence="12">
    <location>
        <begin position="75"/>
        <end position="151"/>
    </location>
</feature>
<sequence>MGCGRVGCVITTVTNTTNDEMSGNLGVPAFPALASPQRAGGGKPRNKVALKPGRSLMDWIRLSKSKDLSGTGGRLQNVTPEELAKHDKEGDVWTAIRGKVYNVTAYAEYHPGGADELMRAAGKDGTDLFNEVHRWVNYESMLESCLVGRLRTTLHAAPNSAGAPKRKPPKVQTGFLKPPLPSTLKLPQAPLPSTSSVENTGSKPSTSSEDKLENTCERPFTIIQDNTGGIPVTIAAPETAQDECDTVDNPWPTNPEPSKAPLPDAASVQEKDSISHMSVTVSPPGAAPNEEDAMDISVNAVPTLTREALRYDWFQSDKTVTIVVYTKRKGLTRKNVILDKTGREFQLCLILGEQQYRVHVELEGEVTDEINVSFGASGSKLDVKLTKVDAGRKWTGLGSPLDMDGRLVSAGDSVRKYRVCLVESRADVTHDTVLFCVRLPPGSRMWVPAGHHVYVRGEVSGFGQVERPYTPVPSSLTPTQVGPGEEQGVALYLMIKVYPQGALTPVLGELQPGDRLDVSDYDTTLALPPLVNFTSIAFVVAGTGFTPVPGLVTRLLSRDDRKVDITVFFFNKQERDVLWRGQLEELEKRHAERLKVIHVLSDPGCEWSGKTGRIRREVVENDLPAPGPVTMAMVCGPIQFNQAAVKVLQEMGYQDSMYYVF</sequence>
<dbReference type="SMART" id="SM01117">
    <property type="entry name" value="Cyt-b5"/>
    <property type="match status" value="1"/>
</dbReference>
<evidence type="ECO:0000256" key="4">
    <source>
        <dbReference type="ARBA" id="ARBA00022617"/>
    </source>
</evidence>
<comment type="catalytic activity">
    <reaction evidence="10">
        <text>2 Fe(III)-[cytochrome b5] + NADH = 2 Fe(II)-[cytochrome b5] + NAD(+) + H(+)</text>
        <dbReference type="Rhea" id="RHEA:46680"/>
        <dbReference type="Rhea" id="RHEA-COMP:10438"/>
        <dbReference type="Rhea" id="RHEA-COMP:10439"/>
        <dbReference type="ChEBI" id="CHEBI:15378"/>
        <dbReference type="ChEBI" id="CHEBI:29033"/>
        <dbReference type="ChEBI" id="CHEBI:29034"/>
        <dbReference type="ChEBI" id="CHEBI:57540"/>
        <dbReference type="ChEBI" id="CHEBI:57945"/>
        <dbReference type="EC" id="1.6.2.2"/>
    </reaction>
</comment>
<dbReference type="InterPro" id="IPR017927">
    <property type="entry name" value="FAD-bd_FR_type"/>
</dbReference>
<dbReference type="GO" id="GO:0006801">
    <property type="term" value="P:superoxide metabolic process"/>
    <property type="evidence" value="ECO:0007669"/>
    <property type="project" value="TreeGrafter"/>
</dbReference>
<dbReference type="Pfam" id="PF04969">
    <property type="entry name" value="CS"/>
    <property type="match status" value="1"/>
</dbReference>
<evidence type="ECO:0000313" key="16">
    <source>
        <dbReference type="Proteomes" id="UP000838412"/>
    </source>
</evidence>
<gene>
    <name evidence="15" type="primary">CYB5R4</name>
    <name evidence="15" type="ORF">BLAG_LOCUS4803</name>
</gene>
<dbReference type="SUPFAM" id="SSF55856">
    <property type="entry name" value="Cytochrome b5-like heme/steroid binding domain"/>
    <property type="match status" value="1"/>
</dbReference>
<dbReference type="GO" id="GO:0090524">
    <property type="term" value="F:cytochrome-b5 reductase activity, acting on NADH"/>
    <property type="evidence" value="ECO:0007669"/>
    <property type="project" value="UniProtKB-EC"/>
</dbReference>
<dbReference type="Pfam" id="PF00970">
    <property type="entry name" value="FAD_binding_6"/>
    <property type="match status" value="1"/>
</dbReference>
<evidence type="ECO:0000256" key="5">
    <source>
        <dbReference type="ARBA" id="ARBA00022723"/>
    </source>
</evidence>
<dbReference type="Gene3D" id="3.10.120.10">
    <property type="entry name" value="Cytochrome b5-like heme/steroid binding domain"/>
    <property type="match status" value="1"/>
</dbReference>
<dbReference type="PANTHER" id="PTHR46237:SF1">
    <property type="entry name" value="CYTOCHROME B5 REDUCTASE 4"/>
    <property type="match status" value="1"/>
</dbReference>
<dbReference type="InterPro" id="IPR008978">
    <property type="entry name" value="HSP20-like_chaperone"/>
</dbReference>
<keyword evidence="6" id="KW-0560">Oxidoreductase</keyword>
<dbReference type="FunFam" id="3.10.120.10:FF:000001">
    <property type="entry name" value="Cytochrome b5 reductase 4"/>
    <property type="match status" value="1"/>
</dbReference>
<dbReference type="InterPro" id="IPR001199">
    <property type="entry name" value="Cyt_B5-like_heme/steroid-bd"/>
</dbReference>
<dbReference type="Proteomes" id="UP000838412">
    <property type="component" value="Chromosome 12"/>
</dbReference>
<dbReference type="Gene3D" id="2.40.30.10">
    <property type="entry name" value="Translation factors"/>
    <property type="match status" value="1"/>
</dbReference>
<evidence type="ECO:0000259" key="14">
    <source>
        <dbReference type="PROSITE" id="PS51384"/>
    </source>
</evidence>
<feature type="region of interest" description="Disordered" evidence="11">
    <location>
        <begin position="157"/>
        <end position="214"/>
    </location>
</feature>
<dbReference type="EC" id="1.6.2.2" evidence="2"/>
<dbReference type="Gene3D" id="2.60.40.790">
    <property type="match status" value="1"/>
</dbReference>
<name>A0A8J9YSF9_BRALA</name>
<evidence type="ECO:0000256" key="6">
    <source>
        <dbReference type="ARBA" id="ARBA00023002"/>
    </source>
</evidence>
<dbReference type="AlphaFoldDB" id="A0A8J9YSF9"/>
<dbReference type="Pfam" id="PF00175">
    <property type="entry name" value="NAD_binding_1"/>
    <property type="match status" value="1"/>
</dbReference>
<organism evidence="15 16">
    <name type="scientific">Branchiostoma lanceolatum</name>
    <name type="common">Common lancelet</name>
    <name type="synonym">Amphioxus lanceolatum</name>
    <dbReference type="NCBI Taxonomy" id="7740"/>
    <lineage>
        <taxon>Eukaryota</taxon>
        <taxon>Metazoa</taxon>
        <taxon>Chordata</taxon>
        <taxon>Cephalochordata</taxon>
        <taxon>Leptocardii</taxon>
        <taxon>Amphioxiformes</taxon>
        <taxon>Branchiostomatidae</taxon>
        <taxon>Branchiostoma</taxon>
    </lineage>
</organism>
<evidence type="ECO:0000256" key="2">
    <source>
        <dbReference type="ARBA" id="ARBA00012011"/>
    </source>
</evidence>
<dbReference type="PRINTS" id="PR00363">
    <property type="entry name" value="CYTOCHROMEB5"/>
</dbReference>
<feature type="region of interest" description="Disordered" evidence="11">
    <location>
        <begin position="243"/>
        <end position="264"/>
    </location>
</feature>
<dbReference type="GO" id="GO:0005783">
    <property type="term" value="C:endoplasmic reticulum"/>
    <property type="evidence" value="ECO:0007669"/>
    <property type="project" value="TreeGrafter"/>
</dbReference>
<evidence type="ECO:0000256" key="7">
    <source>
        <dbReference type="ARBA" id="ARBA00023004"/>
    </source>
</evidence>
<feature type="domain" description="FAD-binding FR-type" evidence="14">
    <location>
        <begin position="415"/>
        <end position="536"/>
    </location>
</feature>
<evidence type="ECO:0000259" key="12">
    <source>
        <dbReference type="PROSITE" id="PS50255"/>
    </source>
</evidence>
<reference evidence="15" key="1">
    <citation type="submission" date="2022-01" db="EMBL/GenBank/DDBJ databases">
        <authorList>
            <person name="Braso-Vives M."/>
        </authorList>
    </citation>
    <scope>NUCLEOTIDE SEQUENCE</scope>
</reference>
<dbReference type="PROSITE" id="PS51384">
    <property type="entry name" value="FAD_FR"/>
    <property type="match status" value="1"/>
</dbReference>
<dbReference type="InterPro" id="IPR036400">
    <property type="entry name" value="Cyt_B5-like_heme/steroid_sf"/>
</dbReference>
<dbReference type="GO" id="GO:0046872">
    <property type="term" value="F:metal ion binding"/>
    <property type="evidence" value="ECO:0007669"/>
    <property type="project" value="UniProtKB-KW"/>
</dbReference>